<dbReference type="AlphaFoldDB" id="A0AAE1PQV7"/>
<dbReference type="Gene3D" id="1.20.5.170">
    <property type="match status" value="1"/>
</dbReference>
<dbReference type="Pfam" id="PF05064">
    <property type="entry name" value="Nsp1_C"/>
    <property type="match status" value="1"/>
</dbReference>
<dbReference type="InterPro" id="IPR026010">
    <property type="entry name" value="NSP1/NUP62"/>
</dbReference>
<evidence type="ECO:0000259" key="11">
    <source>
        <dbReference type="Pfam" id="PF05064"/>
    </source>
</evidence>
<keyword evidence="8" id="KW-0539">Nucleus</keyword>
<evidence type="ECO:0000256" key="9">
    <source>
        <dbReference type="SAM" id="Coils"/>
    </source>
</evidence>
<evidence type="ECO:0000256" key="2">
    <source>
        <dbReference type="ARBA" id="ARBA00005911"/>
    </source>
</evidence>
<keyword evidence="5" id="KW-0653">Protein transport</keyword>
<evidence type="ECO:0000256" key="8">
    <source>
        <dbReference type="ARBA" id="ARBA00023242"/>
    </source>
</evidence>
<keyword evidence="4" id="KW-0509">mRNA transport</keyword>
<organism evidence="12 13">
    <name type="scientific">Petrolisthes manimaculis</name>
    <dbReference type="NCBI Taxonomy" id="1843537"/>
    <lineage>
        <taxon>Eukaryota</taxon>
        <taxon>Metazoa</taxon>
        <taxon>Ecdysozoa</taxon>
        <taxon>Arthropoda</taxon>
        <taxon>Crustacea</taxon>
        <taxon>Multicrustacea</taxon>
        <taxon>Malacostraca</taxon>
        <taxon>Eumalacostraca</taxon>
        <taxon>Eucarida</taxon>
        <taxon>Decapoda</taxon>
        <taxon>Pleocyemata</taxon>
        <taxon>Anomura</taxon>
        <taxon>Galatheoidea</taxon>
        <taxon>Porcellanidae</taxon>
        <taxon>Petrolisthes</taxon>
    </lineage>
</organism>
<comment type="caution">
    <text evidence="12">The sequence shown here is derived from an EMBL/GenBank/DDBJ whole genome shotgun (WGS) entry which is preliminary data.</text>
</comment>
<evidence type="ECO:0000256" key="5">
    <source>
        <dbReference type="ARBA" id="ARBA00022927"/>
    </source>
</evidence>
<comment type="subcellular location">
    <subcellularLocation>
        <location evidence="1">Nucleus</location>
        <location evidence="1">Nuclear pore complex</location>
    </subcellularLocation>
</comment>
<keyword evidence="7" id="KW-0906">Nuclear pore complex</keyword>
<dbReference type="GO" id="GO:0044613">
    <property type="term" value="C:nuclear pore central transport channel"/>
    <property type="evidence" value="ECO:0007669"/>
    <property type="project" value="TreeGrafter"/>
</dbReference>
<evidence type="ECO:0000313" key="12">
    <source>
        <dbReference type="EMBL" id="KAK4311667.1"/>
    </source>
</evidence>
<protein>
    <recommendedName>
        <fullName evidence="11">Nucleoporin NSP1-like C-terminal domain-containing protein</fullName>
    </recommendedName>
</protein>
<sequence length="529" mass="53724">MSTSGIELGNVNSLLKETRPVHRLKSRMSFNFGTGGSTPGFNFPTSTTTTAANTTFAFNPATTSTASVGGGLNFGVPSGGQTTTTAPFSFGAPTQPPPPTSAPAPATAGFNFGSVGSSSSASGLLGSTTQTSAAPTGGLFNFNPPSAAPNTAAAAAIAPAPALAPAPTTGLSASFSFTNPAPTTTATSAPAFNFQAKPMGTATTEANKTAAAPAIQPSLNFTAKPNLFGTGLGTIVSVPTAAPAPAPVATSTAAPIAAAATTAAAAPAILPTLFSSQTPASTTTTTPLGLTTTSTPQISLAAATATATTTAAAALATLTTVTSTSSASIANTGVAVAGAAPTLSVSALEDKINKWASELKEKEERLLRQAAHVNAWDQLLQVGHDQVQQLRHTLNKVKTDQTRLQAELDFIQGQQQELEQVIEPLEVTAASTTPAQHQGDRQRENMHLLAQNLDSQLRQMTDDLCKVIEHLNTNSSGSQASDPVNTVARVLSAHMDTLKWVDQNAALLNQKMDDLSRISESKAGLGPGR</sequence>
<proteinExistence type="inferred from homology"/>
<comment type="similarity">
    <text evidence="2">Belongs to the nucleoporin NSP1/NUP62 family.</text>
</comment>
<gene>
    <name evidence="12" type="ORF">Pmani_016863</name>
</gene>
<evidence type="ECO:0000256" key="10">
    <source>
        <dbReference type="SAM" id="MobiDB-lite"/>
    </source>
</evidence>
<evidence type="ECO:0000256" key="7">
    <source>
        <dbReference type="ARBA" id="ARBA00023132"/>
    </source>
</evidence>
<feature type="region of interest" description="Disordered" evidence="10">
    <location>
        <begin position="75"/>
        <end position="109"/>
    </location>
</feature>
<evidence type="ECO:0000256" key="6">
    <source>
        <dbReference type="ARBA" id="ARBA00023010"/>
    </source>
</evidence>
<dbReference type="GO" id="GO:0005543">
    <property type="term" value="F:phospholipid binding"/>
    <property type="evidence" value="ECO:0007669"/>
    <property type="project" value="TreeGrafter"/>
</dbReference>
<dbReference type="GO" id="GO:0017056">
    <property type="term" value="F:structural constituent of nuclear pore"/>
    <property type="evidence" value="ECO:0007669"/>
    <property type="project" value="InterPro"/>
</dbReference>
<feature type="coiled-coil region" evidence="9">
    <location>
        <begin position="345"/>
        <end position="407"/>
    </location>
</feature>
<keyword evidence="6" id="KW-0811">Translocation</keyword>
<dbReference type="PANTHER" id="PTHR12084">
    <property type="entry name" value="NUCLEAR PORE GLYCOPROTEIN P62-RELATED"/>
    <property type="match status" value="1"/>
</dbReference>
<name>A0AAE1PQV7_9EUCA</name>
<evidence type="ECO:0000256" key="1">
    <source>
        <dbReference type="ARBA" id="ARBA00004567"/>
    </source>
</evidence>
<accession>A0AAE1PQV7</accession>
<evidence type="ECO:0000313" key="13">
    <source>
        <dbReference type="Proteomes" id="UP001292094"/>
    </source>
</evidence>
<dbReference type="EMBL" id="JAWZYT010001493">
    <property type="protein sequence ID" value="KAK4311667.1"/>
    <property type="molecule type" value="Genomic_DNA"/>
</dbReference>
<dbReference type="GO" id="GO:0006405">
    <property type="term" value="P:RNA export from nucleus"/>
    <property type="evidence" value="ECO:0007669"/>
    <property type="project" value="TreeGrafter"/>
</dbReference>
<dbReference type="GO" id="GO:0006606">
    <property type="term" value="P:protein import into nucleus"/>
    <property type="evidence" value="ECO:0007669"/>
    <property type="project" value="TreeGrafter"/>
</dbReference>
<feature type="domain" description="Nucleoporin NSP1-like C-terminal" evidence="11">
    <location>
        <begin position="341"/>
        <end position="436"/>
    </location>
</feature>
<dbReference type="PANTHER" id="PTHR12084:SF0">
    <property type="entry name" value="NUCLEAR PORE GLYCOPROTEIN P62"/>
    <property type="match status" value="1"/>
</dbReference>
<evidence type="ECO:0000256" key="4">
    <source>
        <dbReference type="ARBA" id="ARBA00022816"/>
    </source>
</evidence>
<keyword evidence="13" id="KW-1185">Reference proteome</keyword>
<dbReference type="GO" id="GO:0051028">
    <property type="term" value="P:mRNA transport"/>
    <property type="evidence" value="ECO:0007669"/>
    <property type="project" value="UniProtKB-KW"/>
</dbReference>
<reference evidence="12" key="1">
    <citation type="submission" date="2023-11" db="EMBL/GenBank/DDBJ databases">
        <title>Genome assemblies of two species of porcelain crab, Petrolisthes cinctipes and Petrolisthes manimaculis (Anomura: Porcellanidae).</title>
        <authorList>
            <person name="Angst P."/>
        </authorList>
    </citation>
    <scope>NUCLEOTIDE SEQUENCE</scope>
    <source>
        <strain evidence="12">PB745_02</strain>
        <tissue evidence="12">Gill</tissue>
    </source>
</reference>
<keyword evidence="3" id="KW-0813">Transport</keyword>
<evidence type="ECO:0000256" key="3">
    <source>
        <dbReference type="ARBA" id="ARBA00022448"/>
    </source>
</evidence>
<dbReference type="Proteomes" id="UP001292094">
    <property type="component" value="Unassembled WGS sequence"/>
</dbReference>
<dbReference type="InterPro" id="IPR007758">
    <property type="entry name" value="Nucleoporin_NSP1_C"/>
</dbReference>
<keyword evidence="9" id="KW-0175">Coiled coil</keyword>